<evidence type="ECO:0000313" key="2">
    <source>
        <dbReference type="Proteomes" id="UP000276443"/>
    </source>
</evidence>
<gene>
    <name evidence="1" type="ORF">EDC24_0322</name>
</gene>
<evidence type="ECO:0000313" key="1">
    <source>
        <dbReference type="EMBL" id="RPF55445.1"/>
    </source>
</evidence>
<accession>A0A3N5CA07</accession>
<keyword evidence="2" id="KW-1185">Reference proteome</keyword>
<dbReference type="Proteomes" id="UP000276443">
    <property type="component" value="Unassembled WGS sequence"/>
</dbReference>
<organism evidence="1 2">
    <name type="scientific">Aquisalibacillus elongatus</name>
    <dbReference type="NCBI Taxonomy" id="485577"/>
    <lineage>
        <taxon>Bacteria</taxon>
        <taxon>Bacillati</taxon>
        <taxon>Bacillota</taxon>
        <taxon>Bacilli</taxon>
        <taxon>Bacillales</taxon>
        <taxon>Bacillaceae</taxon>
        <taxon>Aquisalibacillus</taxon>
    </lineage>
</organism>
<reference evidence="1 2" key="1">
    <citation type="submission" date="2018-11" db="EMBL/GenBank/DDBJ databases">
        <title>Genomic Encyclopedia of Type Strains, Phase IV (KMG-IV): sequencing the most valuable type-strain genomes for metagenomic binning, comparative biology and taxonomic classification.</title>
        <authorList>
            <person name="Goeker M."/>
        </authorList>
    </citation>
    <scope>NUCLEOTIDE SEQUENCE [LARGE SCALE GENOMIC DNA]</scope>
    <source>
        <strain evidence="1 2">DSM 18090</strain>
    </source>
</reference>
<name>A0A3N5CA07_9BACI</name>
<dbReference type="AlphaFoldDB" id="A0A3N5CA07"/>
<protein>
    <submittedName>
        <fullName evidence="1">Uncharacterized protein</fullName>
    </submittedName>
</protein>
<comment type="caution">
    <text evidence="1">The sequence shown here is derived from an EMBL/GenBank/DDBJ whole genome shotgun (WGS) entry which is preliminary data.</text>
</comment>
<sequence>MAQQHKREKAFFHEALKPYSFTKGKYGYFTVIKVKEPVIIRLLLHQQIHT</sequence>
<proteinExistence type="predicted"/>
<dbReference type="EMBL" id="RKRF01000007">
    <property type="protein sequence ID" value="RPF55445.1"/>
    <property type="molecule type" value="Genomic_DNA"/>
</dbReference>